<gene>
    <name evidence="8" type="ORF">P5673_016545</name>
</gene>
<evidence type="ECO:0000256" key="2">
    <source>
        <dbReference type="ARBA" id="ARBA00022525"/>
    </source>
</evidence>
<dbReference type="Pfam" id="PF01410">
    <property type="entry name" value="COLFI"/>
    <property type="match status" value="1"/>
</dbReference>
<protein>
    <submittedName>
        <fullName evidence="8">Contactin-associated protein-like 2</fullName>
    </submittedName>
</protein>
<dbReference type="GO" id="GO:0005576">
    <property type="term" value="C:extracellular region"/>
    <property type="evidence" value="ECO:0007669"/>
    <property type="project" value="UniProtKB-SubCell"/>
</dbReference>
<dbReference type="GO" id="GO:0005581">
    <property type="term" value="C:collagen trimer"/>
    <property type="evidence" value="ECO:0007669"/>
    <property type="project" value="UniProtKB-KW"/>
</dbReference>
<comment type="caution">
    <text evidence="8">The sequence shown here is derived from an EMBL/GenBank/DDBJ whole genome shotgun (WGS) entry which is preliminary data.</text>
</comment>
<dbReference type="AlphaFoldDB" id="A0AAD9QGA5"/>
<evidence type="ECO:0000259" key="7">
    <source>
        <dbReference type="PROSITE" id="PS51406"/>
    </source>
</evidence>
<evidence type="ECO:0000313" key="9">
    <source>
        <dbReference type="Proteomes" id="UP001249851"/>
    </source>
</evidence>
<keyword evidence="2" id="KW-0964">Secreted</keyword>
<dbReference type="SUPFAM" id="SSF56496">
    <property type="entry name" value="Fibrinogen C-terminal domain-like"/>
    <property type="match status" value="1"/>
</dbReference>
<evidence type="ECO:0000256" key="3">
    <source>
        <dbReference type="ARBA" id="ARBA00023119"/>
    </source>
</evidence>
<dbReference type="InterPro" id="IPR000885">
    <property type="entry name" value="Fib_collagen_C"/>
</dbReference>
<dbReference type="EMBL" id="JARQWQ010000035">
    <property type="protein sequence ID" value="KAK2560759.1"/>
    <property type="molecule type" value="Genomic_DNA"/>
</dbReference>
<dbReference type="Gene3D" id="2.60.120.1000">
    <property type="match status" value="1"/>
</dbReference>
<dbReference type="GO" id="GO:0005201">
    <property type="term" value="F:extracellular matrix structural constituent"/>
    <property type="evidence" value="ECO:0007669"/>
    <property type="project" value="InterPro"/>
</dbReference>
<feature type="signal peptide" evidence="5">
    <location>
        <begin position="1"/>
        <end position="17"/>
    </location>
</feature>
<feature type="disulfide bond" evidence="4">
    <location>
        <begin position="124"/>
        <end position="141"/>
    </location>
</feature>
<dbReference type="PROSITE" id="PS50026">
    <property type="entry name" value="EGF_3"/>
    <property type="match status" value="1"/>
</dbReference>
<evidence type="ECO:0000256" key="1">
    <source>
        <dbReference type="ARBA" id="ARBA00004613"/>
    </source>
</evidence>
<keyword evidence="3" id="KW-0176">Collagen</keyword>
<feature type="chain" id="PRO_5042157834" evidence="5">
    <location>
        <begin position="18"/>
        <end position="364"/>
    </location>
</feature>
<sequence>MKCVAFAFFVIPLLARAFHTWLQEVPYRVENGFLAFGGFHPSFYHSLTATQIAITFSEDKLDCGWACTSEPKCVSFNIAVNQDSNGLFLCELLETNMFQDTGKLQNNVSFHHYSPPFPCANHNCYHESACVPDLEANSHRCKTCQAGFVGNKCERKGKSCSEIKSFSPEVSSGSYVIDPDGEGGCEPIVVFCNMTEKNGTGVTVISHDSENRTLAKGNSSQGSYARAVHYSGVSSSCISQLANLTAISSHCEQFIKYECYGTVLLYNGYPYGWWVSRDHEKMKYWGGAGPGDLYKCACGVAQECANSRDGCNCDKYDHDVWREDSGFLTEKSHLPVIELRFGDFIYNHDEGFHTLGKLKCYGTI</sequence>
<evidence type="ECO:0000259" key="6">
    <source>
        <dbReference type="PROSITE" id="PS50026"/>
    </source>
</evidence>
<evidence type="ECO:0000256" key="4">
    <source>
        <dbReference type="PROSITE-ProRule" id="PRU00076"/>
    </source>
</evidence>
<comment type="caution">
    <text evidence="4">Lacks conserved residue(s) required for the propagation of feature annotation.</text>
</comment>
<evidence type="ECO:0000313" key="8">
    <source>
        <dbReference type="EMBL" id="KAK2560759.1"/>
    </source>
</evidence>
<dbReference type="InterPro" id="IPR036056">
    <property type="entry name" value="Fibrinogen-like_C"/>
</dbReference>
<accession>A0AAD9QGA5</accession>
<feature type="disulfide bond" evidence="4">
    <location>
        <begin position="144"/>
        <end position="153"/>
    </location>
</feature>
<dbReference type="PROSITE" id="PS51406">
    <property type="entry name" value="FIBRINOGEN_C_2"/>
    <property type="match status" value="1"/>
</dbReference>
<keyword evidence="4" id="KW-1015">Disulfide bond</keyword>
<evidence type="ECO:0000256" key="5">
    <source>
        <dbReference type="SAM" id="SignalP"/>
    </source>
</evidence>
<dbReference type="NCBIfam" id="NF040941">
    <property type="entry name" value="GGGWT_bact"/>
    <property type="match status" value="1"/>
</dbReference>
<keyword evidence="5" id="KW-0732">Signal</keyword>
<reference evidence="8" key="2">
    <citation type="journal article" date="2023" name="Science">
        <title>Genomic signatures of disease resistance in endangered staghorn corals.</title>
        <authorList>
            <person name="Vollmer S.V."/>
            <person name="Selwyn J.D."/>
            <person name="Despard B.A."/>
            <person name="Roesel C.L."/>
        </authorList>
    </citation>
    <scope>NUCLEOTIDE SEQUENCE</scope>
    <source>
        <strain evidence="8">K2</strain>
    </source>
</reference>
<keyword evidence="9" id="KW-1185">Reference proteome</keyword>
<dbReference type="InterPro" id="IPR000742">
    <property type="entry name" value="EGF"/>
</dbReference>
<dbReference type="Proteomes" id="UP001249851">
    <property type="component" value="Unassembled WGS sequence"/>
</dbReference>
<dbReference type="InterPro" id="IPR002181">
    <property type="entry name" value="Fibrinogen_a/b/g_C_dom"/>
</dbReference>
<keyword evidence="4" id="KW-0245">EGF-like domain</keyword>
<reference evidence="8" key="1">
    <citation type="journal article" date="2023" name="G3 (Bethesda)">
        <title>Whole genome assembly and annotation of the endangered Caribbean coral Acropora cervicornis.</title>
        <authorList>
            <person name="Selwyn J.D."/>
            <person name="Vollmer S.V."/>
        </authorList>
    </citation>
    <scope>NUCLEOTIDE SEQUENCE</scope>
    <source>
        <strain evidence="8">K2</strain>
    </source>
</reference>
<proteinExistence type="predicted"/>
<feature type="domain" description="EGF-like" evidence="6">
    <location>
        <begin position="115"/>
        <end position="154"/>
    </location>
</feature>
<feature type="domain" description="Fibrinogen C-terminal" evidence="7">
    <location>
        <begin position="151"/>
        <end position="207"/>
    </location>
</feature>
<name>A0AAD9QGA5_ACRCE</name>
<organism evidence="8 9">
    <name type="scientific">Acropora cervicornis</name>
    <name type="common">Staghorn coral</name>
    <dbReference type="NCBI Taxonomy" id="6130"/>
    <lineage>
        <taxon>Eukaryota</taxon>
        <taxon>Metazoa</taxon>
        <taxon>Cnidaria</taxon>
        <taxon>Anthozoa</taxon>
        <taxon>Hexacorallia</taxon>
        <taxon>Scleractinia</taxon>
        <taxon>Astrocoeniina</taxon>
        <taxon>Acroporidae</taxon>
        <taxon>Acropora</taxon>
    </lineage>
</organism>
<comment type="subcellular location">
    <subcellularLocation>
        <location evidence="1">Secreted</location>
    </subcellularLocation>
</comment>